<organism evidence="4">
    <name type="scientific">termite gut metagenome</name>
    <dbReference type="NCBI Taxonomy" id="433724"/>
    <lineage>
        <taxon>unclassified sequences</taxon>
        <taxon>metagenomes</taxon>
        <taxon>organismal metagenomes</taxon>
    </lineage>
</organism>
<dbReference type="GO" id="GO:0005829">
    <property type="term" value="C:cytosol"/>
    <property type="evidence" value="ECO:0007669"/>
    <property type="project" value="TreeGrafter"/>
</dbReference>
<feature type="domain" description="Formyl transferase C-terminal" evidence="3">
    <location>
        <begin position="22"/>
        <end position="125"/>
    </location>
</feature>
<accession>A0A5J4Q0G0</accession>
<dbReference type="AlphaFoldDB" id="A0A5J4Q0G0"/>
<name>A0A5J4Q0G0_9ZZZZ</name>
<dbReference type="SUPFAM" id="SSF50486">
    <property type="entry name" value="FMT C-terminal domain-like"/>
    <property type="match status" value="1"/>
</dbReference>
<dbReference type="PANTHER" id="PTHR11138:SF5">
    <property type="entry name" value="METHIONYL-TRNA FORMYLTRANSFERASE, MITOCHONDRIAL"/>
    <property type="match status" value="1"/>
</dbReference>
<dbReference type="EMBL" id="SNRY01005604">
    <property type="protein sequence ID" value="KAA6314540.1"/>
    <property type="molecule type" value="Genomic_DNA"/>
</dbReference>
<evidence type="ECO:0000256" key="2">
    <source>
        <dbReference type="ARBA" id="ARBA00022917"/>
    </source>
</evidence>
<dbReference type="InterPro" id="IPR037022">
    <property type="entry name" value="Formyl_trans_C_sf"/>
</dbReference>
<dbReference type="GO" id="GO:0004479">
    <property type="term" value="F:methionyl-tRNA formyltransferase activity"/>
    <property type="evidence" value="ECO:0007669"/>
    <property type="project" value="TreeGrafter"/>
</dbReference>
<proteinExistence type="predicted"/>
<dbReference type="CDD" id="cd08704">
    <property type="entry name" value="Met_tRNA_FMT_C"/>
    <property type="match status" value="1"/>
</dbReference>
<comment type="caution">
    <text evidence="4">The sequence shown here is derived from an EMBL/GenBank/DDBJ whole genome shotgun (WGS) entry which is preliminary data.</text>
</comment>
<dbReference type="Pfam" id="PF02911">
    <property type="entry name" value="Formyl_trans_C"/>
    <property type="match status" value="1"/>
</dbReference>
<dbReference type="InterPro" id="IPR011034">
    <property type="entry name" value="Formyl_transferase-like_C_sf"/>
</dbReference>
<gene>
    <name evidence="4" type="ORF">EZS27_034856</name>
</gene>
<evidence type="ECO:0000256" key="1">
    <source>
        <dbReference type="ARBA" id="ARBA00022679"/>
    </source>
</evidence>
<dbReference type="InterPro" id="IPR005793">
    <property type="entry name" value="Formyl_trans_C"/>
</dbReference>
<evidence type="ECO:0000259" key="3">
    <source>
        <dbReference type="Pfam" id="PF02911"/>
    </source>
</evidence>
<dbReference type="Gene3D" id="3.10.25.10">
    <property type="entry name" value="Formyl transferase, C-terminal domain"/>
    <property type="match status" value="1"/>
</dbReference>
<dbReference type="PANTHER" id="PTHR11138">
    <property type="entry name" value="METHIONYL-TRNA FORMYLTRANSFERASE"/>
    <property type="match status" value="1"/>
</dbReference>
<feature type="non-terminal residue" evidence="4">
    <location>
        <position position="1"/>
    </location>
</feature>
<evidence type="ECO:0000313" key="4">
    <source>
        <dbReference type="EMBL" id="KAA6314540.1"/>
    </source>
</evidence>
<reference evidence="4" key="1">
    <citation type="submission" date="2019-03" db="EMBL/GenBank/DDBJ databases">
        <title>Single cell metagenomics reveals metabolic interactions within the superorganism composed of flagellate Streblomastix strix and complex community of Bacteroidetes bacteria on its surface.</title>
        <authorList>
            <person name="Treitli S.C."/>
            <person name="Kolisko M."/>
            <person name="Husnik F."/>
            <person name="Keeling P."/>
            <person name="Hampl V."/>
        </authorList>
    </citation>
    <scope>NUCLEOTIDE SEQUENCE</scope>
    <source>
        <strain evidence="4">STM</strain>
    </source>
</reference>
<protein>
    <recommendedName>
        <fullName evidence="3">Formyl transferase C-terminal domain-containing protein</fullName>
    </recommendedName>
</protein>
<keyword evidence="2" id="KW-0648">Protein biosynthesis</keyword>
<dbReference type="InterPro" id="IPR044135">
    <property type="entry name" value="Met-tRNA-FMT_C"/>
</dbReference>
<sequence length="133" mass="15285">GRRKNTNKEIIKVTGELHPAPKISKETCRINWNQPVKRIYDFIRGLSPYPTAWTELQTLDGERIPIKIFESEKMVRAHSLFPGMIETDGKTYINVGAVDGFVGIHTLQLPSKKRLTVAEVLRGFRLTEEYKFL</sequence>
<keyword evidence="1" id="KW-0808">Transferase</keyword>